<dbReference type="Gene3D" id="1.25.40.10">
    <property type="entry name" value="Tetratricopeptide repeat domain"/>
    <property type="match status" value="1"/>
</dbReference>
<dbReference type="OrthoDB" id="5476461at2"/>
<comment type="caution">
    <text evidence="4">The sequence shown here is derived from an EMBL/GenBank/DDBJ whole genome shotgun (WGS) entry which is preliminary data.</text>
</comment>
<dbReference type="InterPro" id="IPR027417">
    <property type="entry name" value="P-loop_NTPase"/>
</dbReference>
<dbReference type="Gene3D" id="1.10.10.10">
    <property type="entry name" value="Winged helix-like DNA-binding domain superfamily/Winged helix DNA-binding domain"/>
    <property type="match status" value="1"/>
</dbReference>
<dbReference type="InterPro" id="IPR000792">
    <property type="entry name" value="Tscrpt_reg_LuxR_C"/>
</dbReference>
<evidence type="ECO:0000259" key="3">
    <source>
        <dbReference type="PROSITE" id="PS50043"/>
    </source>
</evidence>
<gene>
    <name evidence="4" type="ORF">B7R22_06445</name>
</gene>
<evidence type="ECO:0000313" key="5">
    <source>
        <dbReference type="Proteomes" id="UP000256541"/>
    </source>
</evidence>
<dbReference type="GO" id="GO:0005737">
    <property type="term" value="C:cytoplasm"/>
    <property type="evidence" value="ECO:0007669"/>
    <property type="project" value="TreeGrafter"/>
</dbReference>
<dbReference type="EMBL" id="NBXB01000019">
    <property type="protein sequence ID" value="RFA15587.1"/>
    <property type="molecule type" value="Genomic_DNA"/>
</dbReference>
<dbReference type="PRINTS" id="PR00038">
    <property type="entry name" value="HTHLUXR"/>
</dbReference>
<dbReference type="InterPro" id="IPR036388">
    <property type="entry name" value="WH-like_DNA-bd_sf"/>
</dbReference>
<dbReference type="InterPro" id="IPR016032">
    <property type="entry name" value="Sig_transdc_resp-reg_C-effctor"/>
</dbReference>
<dbReference type="Proteomes" id="UP000256541">
    <property type="component" value="Unassembled WGS sequence"/>
</dbReference>
<dbReference type="CDD" id="cd06170">
    <property type="entry name" value="LuxR_C_like"/>
    <property type="match status" value="1"/>
</dbReference>
<keyword evidence="1" id="KW-0547">Nucleotide-binding</keyword>
<dbReference type="GO" id="GO:0003677">
    <property type="term" value="F:DNA binding"/>
    <property type="evidence" value="ECO:0007669"/>
    <property type="project" value="InterPro"/>
</dbReference>
<dbReference type="PANTHER" id="PTHR16305:SF35">
    <property type="entry name" value="TRANSCRIPTIONAL ACTIVATOR DOMAIN"/>
    <property type="match status" value="1"/>
</dbReference>
<dbReference type="SUPFAM" id="SSF48452">
    <property type="entry name" value="TPR-like"/>
    <property type="match status" value="1"/>
</dbReference>
<organism evidence="4 5">
    <name type="scientific">Subtercola boreus</name>
    <dbReference type="NCBI Taxonomy" id="120213"/>
    <lineage>
        <taxon>Bacteria</taxon>
        <taxon>Bacillati</taxon>
        <taxon>Actinomycetota</taxon>
        <taxon>Actinomycetes</taxon>
        <taxon>Micrococcales</taxon>
        <taxon>Microbacteriaceae</taxon>
        <taxon>Subtercola</taxon>
    </lineage>
</organism>
<dbReference type="AlphaFoldDB" id="A0A3E0W3B5"/>
<reference evidence="4 5" key="1">
    <citation type="submission" date="2017-04" db="EMBL/GenBank/DDBJ databases">
        <title>Comparative genome analysis of Subtercola boreus.</title>
        <authorList>
            <person name="Cho Y.-J."/>
            <person name="Cho A."/>
            <person name="Kim O.-S."/>
            <person name="Lee J.-I."/>
        </authorList>
    </citation>
    <scope>NUCLEOTIDE SEQUENCE [LARGE SCALE GENOMIC DNA]</scope>
    <source>
        <strain evidence="4 5">P27479</strain>
    </source>
</reference>
<sequence>MQTITPASLVGRESELAALASAYADAADGAFRVVIVGGEAGIGKTRLIAEFLADVPQSSFVVRGQSVDLGIDATPYAPVVAVLRSLREQQGADTFAALAGSGFRALAVLLPEMLAAGGGGPDPAAVGGGADPGASAGQGSAERLFGAVASLLEAASVEHPLVVVIEDLHWADQATLSLLGFLIRLLDEAALLFVLTFRSDELARGSALRRWMPEVDRSPRVNRLELRRLTRKQVRQLATNIRGRAPDSREISLVVERTDGVPFFVEELFGCGPSFSIDGLPETLRGILLARYDTLTAPAQKLMRLLAAGGMRIEHELLQAVTDESPDAIDSAAHEGVLASILVVNDTAYAFRHALVREAIHDQLLPGERVRFHTRFAEALATPAGGWCVDSSVVSYHWMIAHNSRNAFESAIAAMAEARRAFAFLGAARMGERALELWDQVEEPAALAGRSRVELLADTAHSLRNAGESDRAVALIDDAIALAVEEGLGRLPGAAAVARRTGVPGESLSPEVFARLLRDKASYLANLGQVGSVELLRQALEVLGGSPPSVLRANVLGELAARLMLDALFDDAVDTADAAYAEAERVDSGARMSVALNIRGFSRFARGQVEEGLADLGLSEALSHGNDSARLRHAVNLSDALALIGRFGEAIETAEAGAEFARARGVERTSGVFLTLSVSSSLFALGQTERAGELLDHALELDPPIGYRAPVQRLKLHSTLWSGDIAEAERLLRGWRPGLRQQLRIDVAQRLGLAIVAGEIALAVGAVERAWSEVAVLLEPGHRAFPAYDLPLVWVAARVVATARATGLQLTVPVPDGGVPPLGVGAAAPADLLRVDAAVSATPHLRGAVAPADTSIALEEGLRGVLAASLTWPTAAPYAALVEAEFGGARGTGTDAALWMLAAAACEVPSVPVHLRAYAALRAAEAFALAADRASARRWAQLAREQAAPIGAVLVTARVVELERRVGPMAVGTRTGPHTSPRSSAAPELTLEVPLTERERQVLDLLAHGLTNRQIADRLFISVKTASVHVSNILRKTGSASRTEAAYVARSLRL</sequence>
<dbReference type="RefSeq" id="WP_116410959.1">
    <property type="nucleotide sequence ID" value="NZ_NBXB01000019.1"/>
</dbReference>
<dbReference type="GO" id="GO:0004016">
    <property type="term" value="F:adenylate cyclase activity"/>
    <property type="evidence" value="ECO:0007669"/>
    <property type="project" value="TreeGrafter"/>
</dbReference>
<dbReference type="PROSITE" id="PS50043">
    <property type="entry name" value="HTH_LUXR_2"/>
    <property type="match status" value="1"/>
</dbReference>
<dbReference type="PANTHER" id="PTHR16305">
    <property type="entry name" value="TESTICULAR SOLUBLE ADENYLYL CYCLASE"/>
    <property type="match status" value="1"/>
</dbReference>
<feature type="domain" description="HTH luxR-type" evidence="3">
    <location>
        <begin position="988"/>
        <end position="1053"/>
    </location>
</feature>
<dbReference type="InterPro" id="IPR041664">
    <property type="entry name" value="AAA_16"/>
</dbReference>
<evidence type="ECO:0000256" key="1">
    <source>
        <dbReference type="ARBA" id="ARBA00022741"/>
    </source>
</evidence>
<evidence type="ECO:0000256" key="2">
    <source>
        <dbReference type="ARBA" id="ARBA00022840"/>
    </source>
</evidence>
<keyword evidence="2" id="KW-0067">ATP-binding</keyword>
<dbReference type="Pfam" id="PF13191">
    <property type="entry name" value="AAA_16"/>
    <property type="match status" value="1"/>
</dbReference>
<protein>
    <recommendedName>
        <fullName evidence="3">HTH luxR-type domain-containing protein</fullName>
    </recommendedName>
</protein>
<dbReference type="SUPFAM" id="SSF46894">
    <property type="entry name" value="C-terminal effector domain of the bipartite response regulators"/>
    <property type="match status" value="1"/>
</dbReference>
<dbReference type="GO" id="GO:0006355">
    <property type="term" value="P:regulation of DNA-templated transcription"/>
    <property type="evidence" value="ECO:0007669"/>
    <property type="project" value="InterPro"/>
</dbReference>
<dbReference type="SMART" id="SM00421">
    <property type="entry name" value="HTH_LUXR"/>
    <property type="match status" value="1"/>
</dbReference>
<dbReference type="InterPro" id="IPR011990">
    <property type="entry name" value="TPR-like_helical_dom_sf"/>
</dbReference>
<dbReference type="Pfam" id="PF00196">
    <property type="entry name" value="GerE"/>
    <property type="match status" value="1"/>
</dbReference>
<accession>A0A3E0W3B5</accession>
<proteinExistence type="predicted"/>
<dbReference type="SUPFAM" id="SSF52540">
    <property type="entry name" value="P-loop containing nucleoside triphosphate hydrolases"/>
    <property type="match status" value="1"/>
</dbReference>
<name>A0A3E0W3B5_9MICO</name>
<evidence type="ECO:0000313" key="4">
    <source>
        <dbReference type="EMBL" id="RFA15587.1"/>
    </source>
</evidence>
<dbReference type="GO" id="GO:0005524">
    <property type="term" value="F:ATP binding"/>
    <property type="evidence" value="ECO:0007669"/>
    <property type="project" value="UniProtKB-KW"/>
</dbReference>